<dbReference type="RefSeq" id="WP_082816773.1">
    <property type="nucleotide sequence ID" value="NZ_LSGP01000017.1"/>
</dbReference>
<dbReference type="Proteomes" id="UP000076268">
    <property type="component" value="Unassembled WGS sequence"/>
</dbReference>
<dbReference type="GO" id="GO:0046872">
    <property type="term" value="F:metal ion binding"/>
    <property type="evidence" value="ECO:0007669"/>
    <property type="project" value="UniProtKB-KW"/>
</dbReference>
<feature type="binding site" evidence="2">
    <location>
        <position position="137"/>
    </location>
    <ligand>
        <name>Mn(2+)</name>
        <dbReference type="ChEBI" id="CHEBI:29035"/>
        <label>2</label>
    </ligand>
</feature>
<organism evidence="4 5">
    <name type="scientific">Anaerosporomusa subterranea</name>
    <dbReference type="NCBI Taxonomy" id="1794912"/>
    <lineage>
        <taxon>Bacteria</taxon>
        <taxon>Bacillati</taxon>
        <taxon>Bacillota</taxon>
        <taxon>Negativicutes</taxon>
        <taxon>Acetonemataceae</taxon>
        <taxon>Anaerosporomusa</taxon>
    </lineage>
</organism>
<keyword evidence="2" id="KW-0479">Metal-binding</keyword>
<evidence type="ECO:0000256" key="2">
    <source>
        <dbReference type="PIRSR" id="PIRSR005962-1"/>
    </source>
</evidence>
<dbReference type="Pfam" id="PF01546">
    <property type="entry name" value="Peptidase_M20"/>
    <property type="match status" value="1"/>
</dbReference>
<dbReference type="NCBIfam" id="TIGR01891">
    <property type="entry name" value="amidohydrolases"/>
    <property type="match status" value="1"/>
</dbReference>
<evidence type="ECO:0000313" key="5">
    <source>
        <dbReference type="Proteomes" id="UP000076268"/>
    </source>
</evidence>
<name>A0A154BQ88_ANASB</name>
<evidence type="ECO:0000259" key="3">
    <source>
        <dbReference type="Pfam" id="PF07687"/>
    </source>
</evidence>
<feature type="binding site" evidence="2">
    <location>
        <position position="362"/>
    </location>
    <ligand>
        <name>Mn(2+)</name>
        <dbReference type="ChEBI" id="CHEBI:29035"/>
        <label>2</label>
    </ligand>
</feature>
<feature type="binding site" evidence="2">
    <location>
        <position position="163"/>
    </location>
    <ligand>
        <name>Mn(2+)</name>
        <dbReference type="ChEBI" id="CHEBI:29035"/>
        <label>2</label>
    </ligand>
</feature>
<dbReference type="STRING" id="1794912.AXX12_06590"/>
<gene>
    <name evidence="4" type="ORF">AXX12_06590</name>
</gene>
<keyword evidence="1" id="KW-0378">Hydrolase</keyword>
<evidence type="ECO:0000313" key="4">
    <source>
        <dbReference type="EMBL" id="KYZ76106.1"/>
    </source>
</evidence>
<dbReference type="AlphaFoldDB" id="A0A154BQ88"/>
<feature type="binding site" evidence="2">
    <location>
        <position position="103"/>
    </location>
    <ligand>
        <name>Mn(2+)</name>
        <dbReference type="ChEBI" id="CHEBI:29035"/>
        <label>2</label>
    </ligand>
</feature>
<dbReference type="InterPro" id="IPR017439">
    <property type="entry name" value="Amidohydrolase"/>
</dbReference>
<dbReference type="PANTHER" id="PTHR11014">
    <property type="entry name" value="PEPTIDASE M20 FAMILY MEMBER"/>
    <property type="match status" value="1"/>
</dbReference>
<proteinExistence type="predicted"/>
<comment type="caution">
    <text evidence="4">The sequence shown here is derived from an EMBL/GenBank/DDBJ whole genome shotgun (WGS) entry which is preliminary data.</text>
</comment>
<dbReference type="SUPFAM" id="SSF53187">
    <property type="entry name" value="Zn-dependent exopeptidases"/>
    <property type="match status" value="1"/>
</dbReference>
<sequence>MQFITRAKELLPDLVKIRRELHRFPEVSWQEHQTTARIKDHLEKIEIPVISWNDCTGAMGILCGESPGPVVALRADIDALPVQEENVVSYRSEYPGIMHACGHDVHATCLIGAAKLLREKRHLLSGTVKFLFQPAEEVAEGAKKLLEKGVLTDPEVHVIFGLHTQPDIPVGQIGLKSGALMASTNAVSIRIKGEGGHGAIPHRTRDPIVAAAAIIQGVQAIVSRRIDPLDSVVISFGSIHGGRIGNVIPDQVELAGTIRTVNQITRQSVLQQLRDFLAYTAAATQTEVELVIHEGLPVLDNAPELISFCRESLNRVFPAASVEEAKPTMGAEDFSLYQENIPGVFLWLGTGNAAKGYNHQWHHPQFDVDEESLAYGAAALAQLAFDFHSVN</sequence>
<feature type="domain" description="Peptidase M20 dimerisation" evidence="3">
    <location>
        <begin position="187"/>
        <end position="281"/>
    </location>
</feature>
<dbReference type="FunFam" id="3.30.70.360:FF:000001">
    <property type="entry name" value="N-acetyldiaminopimelate deacetylase"/>
    <property type="match status" value="1"/>
</dbReference>
<dbReference type="InterPro" id="IPR011650">
    <property type="entry name" value="Peptidase_M20_dimer"/>
</dbReference>
<dbReference type="PANTHER" id="PTHR11014:SF63">
    <property type="entry name" value="METALLOPEPTIDASE, PUTATIVE (AFU_ORTHOLOGUE AFUA_6G09600)-RELATED"/>
    <property type="match status" value="1"/>
</dbReference>
<keyword evidence="5" id="KW-1185">Reference proteome</keyword>
<dbReference type="Gene3D" id="3.40.630.10">
    <property type="entry name" value="Zn peptidases"/>
    <property type="match status" value="1"/>
</dbReference>
<protein>
    <recommendedName>
        <fullName evidence="3">Peptidase M20 dimerisation domain-containing protein</fullName>
    </recommendedName>
</protein>
<dbReference type="EMBL" id="LSGP01000017">
    <property type="protein sequence ID" value="KYZ76106.1"/>
    <property type="molecule type" value="Genomic_DNA"/>
</dbReference>
<evidence type="ECO:0000256" key="1">
    <source>
        <dbReference type="ARBA" id="ARBA00022801"/>
    </source>
</evidence>
<dbReference type="GO" id="GO:0019877">
    <property type="term" value="P:diaminopimelate biosynthetic process"/>
    <property type="evidence" value="ECO:0007669"/>
    <property type="project" value="UniProtKB-ARBA"/>
</dbReference>
<dbReference type="PIRSF" id="PIRSF005962">
    <property type="entry name" value="Pept_M20D_amidohydro"/>
    <property type="match status" value="1"/>
</dbReference>
<feature type="binding site" evidence="2">
    <location>
        <position position="101"/>
    </location>
    <ligand>
        <name>Mn(2+)</name>
        <dbReference type="ChEBI" id="CHEBI:29035"/>
        <label>2</label>
    </ligand>
</feature>
<dbReference type="SUPFAM" id="SSF55031">
    <property type="entry name" value="Bacterial exopeptidase dimerisation domain"/>
    <property type="match status" value="1"/>
</dbReference>
<dbReference type="InterPro" id="IPR002933">
    <property type="entry name" value="Peptidase_M20"/>
</dbReference>
<comment type="cofactor">
    <cofactor evidence="2">
        <name>Mn(2+)</name>
        <dbReference type="ChEBI" id="CHEBI:29035"/>
    </cofactor>
    <text evidence="2">The Mn(2+) ion enhances activity.</text>
</comment>
<dbReference type="CDD" id="cd03886">
    <property type="entry name" value="M20_Acy1"/>
    <property type="match status" value="1"/>
</dbReference>
<dbReference type="Pfam" id="PF07687">
    <property type="entry name" value="M20_dimer"/>
    <property type="match status" value="1"/>
</dbReference>
<dbReference type="OrthoDB" id="9776731at2"/>
<reference evidence="4 5" key="1">
    <citation type="submission" date="2016-02" db="EMBL/GenBank/DDBJ databases">
        <title>Anaerosporomusa subterraneum gen. nov., sp. nov., a spore-forming obligate anaerobe isolated from saprolite.</title>
        <authorList>
            <person name="Choi J.K."/>
            <person name="Shah M."/>
            <person name="Yee N."/>
        </authorList>
    </citation>
    <scope>NUCLEOTIDE SEQUENCE [LARGE SCALE GENOMIC DNA]</scope>
    <source>
        <strain evidence="4 5">RU4</strain>
    </source>
</reference>
<dbReference type="GO" id="GO:0050118">
    <property type="term" value="F:N-acetyldiaminopimelate deacetylase activity"/>
    <property type="evidence" value="ECO:0007669"/>
    <property type="project" value="UniProtKB-ARBA"/>
</dbReference>
<keyword evidence="2" id="KW-0464">Manganese</keyword>
<accession>A0A154BQ88</accession>
<dbReference type="Gene3D" id="3.30.70.360">
    <property type="match status" value="1"/>
</dbReference>
<dbReference type="InterPro" id="IPR036264">
    <property type="entry name" value="Bact_exopeptidase_dim_dom"/>
</dbReference>